<reference evidence="9" key="1">
    <citation type="submission" date="2016-01" db="EMBL/GenBank/DDBJ databases">
        <authorList>
            <person name="Peeters C."/>
        </authorList>
    </citation>
    <scope>NUCLEOTIDE SEQUENCE [LARGE SCALE GENOMIC DNA]</scope>
    <source>
        <strain evidence="9">LMG 22937</strain>
    </source>
</reference>
<sequence>MSFSLHYGVVWTNFLAMSLTDTLKALATMTVIGVFGVFLHECGHLFTARAFGVRGRIRIFVRRGKSKVWFLSVLGALIDDEDFHALKSWQRRLVILGGPAIDVSFSLALLFAGGKAPGAAWLSGGLAMLGAVYLPCSAMNIVPMRALRNDGWLMVRPGDAI</sequence>
<dbReference type="AlphaFoldDB" id="A0A158KV98"/>
<gene>
    <name evidence="9" type="ORF">AWB67_06830</name>
</gene>
<feature type="domain" description="Peptidase M50" evidence="8">
    <location>
        <begin position="35"/>
        <end position="113"/>
    </location>
</feature>
<evidence type="ECO:0000259" key="8">
    <source>
        <dbReference type="Pfam" id="PF02163"/>
    </source>
</evidence>
<comment type="cofactor">
    <cofactor evidence="1">
        <name>Zn(2+)</name>
        <dbReference type="ChEBI" id="CHEBI:29105"/>
    </cofactor>
</comment>
<evidence type="ECO:0000256" key="5">
    <source>
        <dbReference type="ARBA" id="ARBA00022989"/>
    </source>
</evidence>
<evidence type="ECO:0000256" key="2">
    <source>
        <dbReference type="ARBA" id="ARBA00004141"/>
    </source>
</evidence>
<comment type="subcellular location">
    <subcellularLocation>
        <location evidence="2">Membrane</location>
        <topology evidence="2">Multi-pass membrane protein</topology>
    </subcellularLocation>
</comment>
<evidence type="ECO:0000256" key="7">
    <source>
        <dbReference type="SAM" id="Phobius"/>
    </source>
</evidence>
<dbReference type="RefSeq" id="WP_125477807.1">
    <property type="nucleotide sequence ID" value="NZ_FCOL02000146.1"/>
</dbReference>
<accession>A0A158KV98</accession>
<dbReference type="Pfam" id="PF02163">
    <property type="entry name" value="Peptidase_M50"/>
    <property type="match status" value="1"/>
</dbReference>
<evidence type="ECO:0000313" key="9">
    <source>
        <dbReference type="EMBL" id="SAL85017.1"/>
    </source>
</evidence>
<dbReference type="Proteomes" id="UP000054925">
    <property type="component" value="Unassembled WGS sequence"/>
</dbReference>
<protein>
    <submittedName>
        <fullName evidence="9">Peptidase family M50</fullName>
    </submittedName>
</protein>
<keyword evidence="4 7" id="KW-0812">Transmembrane</keyword>
<evidence type="ECO:0000313" key="10">
    <source>
        <dbReference type="Proteomes" id="UP000054925"/>
    </source>
</evidence>
<comment type="caution">
    <text evidence="9">The sequence shown here is derived from an EMBL/GenBank/DDBJ whole genome shotgun (WGS) entry which is preliminary data.</text>
</comment>
<keyword evidence="6 7" id="KW-0472">Membrane</keyword>
<organism evidence="9 10">
    <name type="scientific">Caballeronia terrestris</name>
    <dbReference type="NCBI Taxonomy" id="1226301"/>
    <lineage>
        <taxon>Bacteria</taxon>
        <taxon>Pseudomonadati</taxon>
        <taxon>Pseudomonadota</taxon>
        <taxon>Betaproteobacteria</taxon>
        <taxon>Burkholderiales</taxon>
        <taxon>Burkholderiaceae</taxon>
        <taxon>Caballeronia</taxon>
    </lineage>
</organism>
<name>A0A158KV98_9BURK</name>
<evidence type="ECO:0000256" key="1">
    <source>
        <dbReference type="ARBA" id="ARBA00001947"/>
    </source>
</evidence>
<evidence type="ECO:0000256" key="4">
    <source>
        <dbReference type="ARBA" id="ARBA00022692"/>
    </source>
</evidence>
<evidence type="ECO:0000256" key="3">
    <source>
        <dbReference type="ARBA" id="ARBA00007931"/>
    </source>
</evidence>
<dbReference type="EMBL" id="FCOL02000146">
    <property type="protein sequence ID" value="SAL85017.1"/>
    <property type="molecule type" value="Genomic_DNA"/>
</dbReference>
<dbReference type="OrthoDB" id="9129569at2"/>
<evidence type="ECO:0000256" key="6">
    <source>
        <dbReference type="ARBA" id="ARBA00023136"/>
    </source>
</evidence>
<dbReference type="GO" id="GO:0006508">
    <property type="term" value="P:proteolysis"/>
    <property type="evidence" value="ECO:0007669"/>
    <property type="project" value="InterPro"/>
</dbReference>
<feature type="transmembrane region" description="Helical" evidence="7">
    <location>
        <begin position="25"/>
        <end position="48"/>
    </location>
</feature>
<feature type="transmembrane region" description="Helical" evidence="7">
    <location>
        <begin position="93"/>
        <end position="113"/>
    </location>
</feature>
<keyword evidence="10" id="KW-1185">Reference proteome</keyword>
<keyword evidence="5 7" id="KW-1133">Transmembrane helix</keyword>
<dbReference type="GO" id="GO:0016020">
    <property type="term" value="C:membrane"/>
    <property type="evidence" value="ECO:0007669"/>
    <property type="project" value="UniProtKB-SubCell"/>
</dbReference>
<dbReference type="InterPro" id="IPR008915">
    <property type="entry name" value="Peptidase_M50"/>
</dbReference>
<proteinExistence type="inferred from homology"/>
<comment type="similarity">
    <text evidence="3">Belongs to the peptidase M50B family.</text>
</comment>
<feature type="transmembrane region" description="Helical" evidence="7">
    <location>
        <begin position="119"/>
        <end position="142"/>
    </location>
</feature>